<proteinExistence type="inferred from homology"/>
<evidence type="ECO:0000259" key="8">
    <source>
        <dbReference type="Pfam" id="PF01431"/>
    </source>
</evidence>
<keyword evidence="6" id="KW-0862">Zinc</keyword>
<dbReference type="Gene3D" id="3.40.390.10">
    <property type="entry name" value="Collagenase (Catalytic Domain)"/>
    <property type="match status" value="1"/>
</dbReference>
<evidence type="ECO:0008006" key="12">
    <source>
        <dbReference type="Google" id="ProtNLM"/>
    </source>
</evidence>
<dbReference type="AlphaFoldDB" id="A0AAQ4F9Y9"/>
<evidence type="ECO:0000256" key="4">
    <source>
        <dbReference type="ARBA" id="ARBA00022723"/>
    </source>
</evidence>
<dbReference type="GO" id="GO:0004222">
    <property type="term" value="F:metalloendopeptidase activity"/>
    <property type="evidence" value="ECO:0007669"/>
    <property type="project" value="InterPro"/>
</dbReference>
<dbReference type="SUPFAM" id="SSF55486">
    <property type="entry name" value="Metalloproteases ('zincins'), catalytic domain"/>
    <property type="match status" value="1"/>
</dbReference>
<evidence type="ECO:0000256" key="1">
    <source>
        <dbReference type="ARBA" id="ARBA00001947"/>
    </source>
</evidence>
<dbReference type="InterPro" id="IPR000718">
    <property type="entry name" value="Peptidase_M13"/>
</dbReference>
<evidence type="ECO:0000256" key="5">
    <source>
        <dbReference type="ARBA" id="ARBA00022801"/>
    </source>
</evidence>
<keyword evidence="5" id="KW-0378">Hydrolase</keyword>
<keyword evidence="7" id="KW-0482">Metalloprotease</keyword>
<comment type="similarity">
    <text evidence="2">Belongs to the peptidase M13 family.</text>
</comment>
<comment type="caution">
    <text evidence="10">The sequence shown here is derived from an EMBL/GenBank/DDBJ whole genome shotgun (WGS) entry which is preliminary data.</text>
</comment>
<dbReference type="PANTHER" id="PTHR11733:SF241">
    <property type="entry name" value="GH26575P-RELATED"/>
    <property type="match status" value="1"/>
</dbReference>
<dbReference type="GO" id="GO:0005886">
    <property type="term" value="C:plasma membrane"/>
    <property type="evidence" value="ECO:0007669"/>
    <property type="project" value="TreeGrafter"/>
</dbReference>
<evidence type="ECO:0000256" key="3">
    <source>
        <dbReference type="ARBA" id="ARBA00022670"/>
    </source>
</evidence>
<dbReference type="Proteomes" id="UP001321473">
    <property type="component" value="Unassembled WGS sequence"/>
</dbReference>
<keyword evidence="11" id="KW-1185">Reference proteome</keyword>
<comment type="cofactor">
    <cofactor evidence="1">
        <name>Zn(2+)</name>
        <dbReference type="ChEBI" id="CHEBI:29105"/>
    </cofactor>
</comment>
<evidence type="ECO:0000256" key="2">
    <source>
        <dbReference type="ARBA" id="ARBA00007357"/>
    </source>
</evidence>
<organism evidence="10 11">
    <name type="scientific">Amblyomma americanum</name>
    <name type="common">Lone star tick</name>
    <dbReference type="NCBI Taxonomy" id="6943"/>
    <lineage>
        <taxon>Eukaryota</taxon>
        <taxon>Metazoa</taxon>
        <taxon>Ecdysozoa</taxon>
        <taxon>Arthropoda</taxon>
        <taxon>Chelicerata</taxon>
        <taxon>Arachnida</taxon>
        <taxon>Acari</taxon>
        <taxon>Parasitiformes</taxon>
        <taxon>Ixodida</taxon>
        <taxon>Ixodoidea</taxon>
        <taxon>Ixodidae</taxon>
        <taxon>Amblyomminae</taxon>
        <taxon>Amblyomma</taxon>
    </lineage>
</organism>
<dbReference type="GO" id="GO:0016485">
    <property type="term" value="P:protein processing"/>
    <property type="evidence" value="ECO:0007669"/>
    <property type="project" value="TreeGrafter"/>
</dbReference>
<dbReference type="Gene3D" id="1.10.1380.10">
    <property type="entry name" value="Neutral endopeptidase , domain2"/>
    <property type="match status" value="1"/>
</dbReference>
<name>A0AAQ4F9Y9_AMBAM</name>
<reference evidence="10 11" key="1">
    <citation type="journal article" date="2023" name="Arcadia Sci">
        <title>De novo assembly of a long-read Amblyomma americanum tick genome.</title>
        <authorList>
            <person name="Chou S."/>
            <person name="Poskanzer K.E."/>
            <person name="Rollins M."/>
            <person name="Thuy-Boun P.S."/>
        </authorList>
    </citation>
    <scope>NUCLEOTIDE SEQUENCE [LARGE SCALE GENOMIC DNA]</scope>
    <source>
        <strain evidence="10">F_SG_1</strain>
        <tissue evidence="10">Salivary glands</tissue>
    </source>
</reference>
<dbReference type="EMBL" id="JARKHS020004893">
    <property type="protein sequence ID" value="KAK8784050.1"/>
    <property type="molecule type" value="Genomic_DNA"/>
</dbReference>
<dbReference type="InterPro" id="IPR042089">
    <property type="entry name" value="Peptidase_M13_dom_2"/>
</dbReference>
<dbReference type="GO" id="GO:0046872">
    <property type="term" value="F:metal ion binding"/>
    <property type="evidence" value="ECO:0007669"/>
    <property type="project" value="UniProtKB-KW"/>
</dbReference>
<gene>
    <name evidence="10" type="ORF">V5799_009588</name>
</gene>
<dbReference type="Pfam" id="PF01431">
    <property type="entry name" value="Peptidase_M13"/>
    <property type="match status" value="1"/>
</dbReference>
<sequence>MNLSYAELSTRQLMSEFDLFFARFLDLKKEPSNRINDNFLLQANWLYEMCRARPNSKDEKATLKAFATVLDTLHISDWPYKKFAGNVLTAVSNGDRRLMLQTLFRVNVLGLKKRGRKPQISLTKPVTYVRRYVTSAVRRNSMKQYEEIVVRALSTYRKSPFISQLAHEILMLEEALENASNFQTSSEDFAVKRFSTVKALRGNKRWDWRRYFRVLLEAKDAVADSVLVFVEDPVFFAAFASLFYRHRPTAIANYVGFKAIVTLWPYMPQTFEFLGNLTTYAYSAHVDKRLVACTAILEKMYRYGVGIAAKLTISREFANVYRKQRDEQFATLFEETRSILKRLLQSGASWFDSKDIRRAQRKLENMTLAFGTEHDFIDYERYRKTESLFVASNGTVVDAVVKVLSYSSAVYWNAFANDSEGSAAYDNAYAMSVFEWGSEYQPTNNHIFIPNAVVGYLSEISNSIPFQLYAAVLQPVVRAMLRAIIRSNSVIDDQMRRQQWWRVESVRSYERTSECLRRQYDAAAGAGYNTLLKRRMATTLSRLEEDFLDSAILWPLYKLYDAAVQKHNWSNEYYTLRRKRVTANQLFFFNYALAYCEEPNSMSSTRQPSLALTLPKWRVNVPLRNFPPFRQAFSCNENQSQIKYCEVWKVARLFNV</sequence>
<evidence type="ECO:0000313" key="10">
    <source>
        <dbReference type="EMBL" id="KAK8784050.1"/>
    </source>
</evidence>
<keyword evidence="3" id="KW-0645">Protease</keyword>
<accession>A0AAQ4F9Y9</accession>
<keyword evidence="4" id="KW-0479">Metal-binding</keyword>
<dbReference type="InterPro" id="IPR018497">
    <property type="entry name" value="Peptidase_M13_C"/>
</dbReference>
<feature type="domain" description="Peptidase M13 N-terminal" evidence="9">
    <location>
        <begin position="36"/>
        <end position="371"/>
    </location>
</feature>
<evidence type="ECO:0000259" key="9">
    <source>
        <dbReference type="Pfam" id="PF05649"/>
    </source>
</evidence>
<dbReference type="Pfam" id="PF05649">
    <property type="entry name" value="Peptidase_M13_N"/>
    <property type="match status" value="1"/>
</dbReference>
<evidence type="ECO:0000256" key="6">
    <source>
        <dbReference type="ARBA" id="ARBA00022833"/>
    </source>
</evidence>
<dbReference type="PROSITE" id="PS51885">
    <property type="entry name" value="NEPRILYSIN"/>
    <property type="match status" value="1"/>
</dbReference>
<protein>
    <recommendedName>
        <fullName evidence="12">M13 family peptidase</fullName>
    </recommendedName>
</protein>
<feature type="domain" description="Peptidase M13 C-terminal" evidence="8">
    <location>
        <begin position="485"/>
        <end position="640"/>
    </location>
</feature>
<dbReference type="InterPro" id="IPR024079">
    <property type="entry name" value="MetalloPept_cat_dom_sf"/>
</dbReference>
<evidence type="ECO:0000256" key="7">
    <source>
        <dbReference type="ARBA" id="ARBA00023049"/>
    </source>
</evidence>
<dbReference type="PANTHER" id="PTHR11733">
    <property type="entry name" value="ZINC METALLOPROTEASE FAMILY M13 NEPRILYSIN-RELATED"/>
    <property type="match status" value="1"/>
</dbReference>
<evidence type="ECO:0000313" key="11">
    <source>
        <dbReference type="Proteomes" id="UP001321473"/>
    </source>
</evidence>
<dbReference type="InterPro" id="IPR008753">
    <property type="entry name" value="Peptidase_M13_N"/>
</dbReference>